<keyword evidence="5" id="KW-1185">Reference proteome</keyword>
<dbReference type="InterPro" id="IPR050505">
    <property type="entry name" value="WDR55/POC1"/>
</dbReference>
<reference evidence="6" key="1">
    <citation type="submission" date="2025-08" db="UniProtKB">
        <authorList>
            <consortium name="RefSeq"/>
        </authorList>
    </citation>
    <scope>IDENTIFICATION</scope>
    <source>
        <tissue evidence="6">Total insect</tissue>
    </source>
</reference>
<dbReference type="InParanoid" id="A0A6P9AKJ9"/>
<evidence type="ECO:0000259" key="4">
    <source>
        <dbReference type="Pfam" id="PF21031"/>
    </source>
</evidence>
<feature type="domain" description="WD repeat-containing protein 54 beta-propeller" evidence="4">
    <location>
        <begin position="1"/>
        <end position="325"/>
    </location>
</feature>
<accession>A0A6P9AKJ9</accession>
<dbReference type="Gene3D" id="2.130.10.10">
    <property type="entry name" value="YVTN repeat-like/Quinoprotein amine dehydrogenase"/>
    <property type="match status" value="1"/>
</dbReference>
<evidence type="ECO:0000256" key="3">
    <source>
        <dbReference type="PROSITE-ProRule" id="PRU00221"/>
    </source>
</evidence>
<dbReference type="InterPro" id="IPR036322">
    <property type="entry name" value="WD40_repeat_dom_sf"/>
</dbReference>
<sequence>MYRQEKPLVLMSTASAIPNNLAVDQIGSKKFAEQIAVIHPGYVSVIPIDSEEQKTKYVAVRSSAGESVLAQVSQVMWCKLGNETWFVIASTLGIQIFDSKAEKCFFSHPCREGPDVSDSASPQLATIGSDLLCVGNNAGFLYVFHLFDQSCEAVLVQHQKGHKYGISALTGPSDKNGDVIASGDQDGNVIVWAVNRDHLHKDATFPSYGFACTSIHIWHRHIIVAYGSGHIRIFSVHPTAAMLVEVAAHARWITALDLAPDSGRLLSIGEDALVRVWQIREEQPMMEHLFYTSIRDSLLVGSRFLTSNGSAFCVAAYDSCEVHCFHLS</sequence>
<dbReference type="KEGG" id="tpal:117653998"/>
<gene>
    <name evidence="6" type="primary">LOC117653998</name>
</gene>
<dbReference type="InterPro" id="IPR001680">
    <property type="entry name" value="WD40_rpt"/>
</dbReference>
<dbReference type="PROSITE" id="PS50294">
    <property type="entry name" value="WD_REPEATS_REGION"/>
    <property type="match status" value="1"/>
</dbReference>
<dbReference type="Pfam" id="PF21031">
    <property type="entry name" value="WDR54"/>
    <property type="match status" value="1"/>
</dbReference>
<dbReference type="AlphaFoldDB" id="A0A6P9AKJ9"/>
<dbReference type="PROSITE" id="PS50082">
    <property type="entry name" value="WD_REPEATS_2"/>
    <property type="match status" value="2"/>
</dbReference>
<dbReference type="RefSeq" id="XP_034256011.1">
    <property type="nucleotide sequence ID" value="XM_034400120.1"/>
</dbReference>
<dbReference type="InterPro" id="IPR015943">
    <property type="entry name" value="WD40/YVTN_repeat-like_dom_sf"/>
</dbReference>
<dbReference type="PANTHER" id="PTHR44019">
    <property type="entry name" value="WD REPEAT-CONTAINING PROTEIN 55"/>
    <property type="match status" value="1"/>
</dbReference>
<keyword evidence="2" id="KW-0677">Repeat</keyword>
<protein>
    <submittedName>
        <fullName evidence="6">WD repeat-containing protein 54-like</fullName>
    </submittedName>
</protein>
<feature type="repeat" description="WD" evidence="3">
    <location>
        <begin position="246"/>
        <end position="287"/>
    </location>
</feature>
<evidence type="ECO:0000313" key="6">
    <source>
        <dbReference type="RefSeq" id="XP_034256011.1"/>
    </source>
</evidence>
<evidence type="ECO:0000256" key="1">
    <source>
        <dbReference type="ARBA" id="ARBA00022574"/>
    </source>
</evidence>
<keyword evidence="1 3" id="KW-0853">WD repeat</keyword>
<organism evidence="6">
    <name type="scientific">Thrips palmi</name>
    <name type="common">Melon thrips</name>
    <dbReference type="NCBI Taxonomy" id="161013"/>
    <lineage>
        <taxon>Eukaryota</taxon>
        <taxon>Metazoa</taxon>
        <taxon>Ecdysozoa</taxon>
        <taxon>Arthropoda</taxon>
        <taxon>Hexapoda</taxon>
        <taxon>Insecta</taxon>
        <taxon>Pterygota</taxon>
        <taxon>Neoptera</taxon>
        <taxon>Paraneoptera</taxon>
        <taxon>Thysanoptera</taxon>
        <taxon>Terebrantia</taxon>
        <taxon>Thripoidea</taxon>
        <taxon>Thripidae</taxon>
        <taxon>Thrips</taxon>
    </lineage>
</organism>
<proteinExistence type="predicted"/>
<dbReference type="SUPFAM" id="SSF50978">
    <property type="entry name" value="WD40 repeat-like"/>
    <property type="match status" value="1"/>
</dbReference>
<evidence type="ECO:0000256" key="2">
    <source>
        <dbReference type="ARBA" id="ARBA00022737"/>
    </source>
</evidence>
<name>A0A6P9AKJ9_THRPL</name>
<dbReference type="Proteomes" id="UP000515158">
    <property type="component" value="Unplaced"/>
</dbReference>
<evidence type="ECO:0000313" key="5">
    <source>
        <dbReference type="Proteomes" id="UP000515158"/>
    </source>
</evidence>
<dbReference type="SMART" id="SM00320">
    <property type="entry name" value="WD40"/>
    <property type="match status" value="3"/>
</dbReference>
<dbReference type="PANTHER" id="PTHR44019:SF8">
    <property type="entry name" value="POC1 CENTRIOLAR PROTEIN HOMOLOG"/>
    <property type="match status" value="1"/>
</dbReference>
<dbReference type="GeneID" id="117653998"/>
<dbReference type="InterPro" id="IPR049546">
    <property type="entry name" value="WDR54_beta_prop"/>
</dbReference>
<dbReference type="OrthoDB" id="756370at2759"/>
<feature type="repeat" description="WD" evidence="3">
    <location>
        <begin position="159"/>
        <end position="192"/>
    </location>
</feature>